<feature type="signal peptide" evidence="1">
    <location>
        <begin position="1"/>
        <end position="19"/>
    </location>
</feature>
<feature type="chain" id="PRO_5012337920" evidence="1">
    <location>
        <begin position="20"/>
        <end position="169"/>
    </location>
</feature>
<dbReference type="Proteomes" id="UP000224634">
    <property type="component" value="Unassembled WGS sequence"/>
</dbReference>
<dbReference type="AlphaFoldDB" id="A0A2B7XPX5"/>
<reference evidence="2 3" key="1">
    <citation type="submission" date="2017-10" db="EMBL/GenBank/DDBJ databases">
        <title>Comparative genomics in systemic dimorphic fungi from Ajellomycetaceae.</title>
        <authorList>
            <person name="Munoz J.F."/>
            <person name="Mcewen J.G."/>
            <person name="Clay O.K."/>
            <person name="Cuomo C.A."/>
        </authorList>
    </citation>
    <scope>NUCLEOTIDE SEQUENCE [LARGE SCALE GENOMIC DNA]</scope>
    <source>
        <strain evidence="2 3">UAMH7299</strain>
    </source>
</reference>
<name>A0A2B7XPX5_POLH7</name>
<evidence type="ECO:0000313" key="3">
    <source>
        <dbReference type="Proteomes" id="UP000224634"/>
    </source>
</evidence>
<organism evidence="2 3">
    <name type="scientific">Polytolypa hystricis (strain UAMH7299)</name>
    <dbReference type="NCBI Taxonomy" id="1447883"/>
    <lineage>
        <taxon>Eukaryota</taxon>
        <taxon>Fungi</taxon>
        <taxon>Dikarya</taxon>
        <taxon>Ascomycota</taxon>
        <taxon>Pezizomycotina</taxon>
        <taxon>Eurotiomycetes</taxon>
        <taxon>Eurotiomycetidae</taxon>
        <taxon>Onygenales</taxon>
        <taxon>Onygenales incertae sedis</taxon>
        <taxon>Polytolypa</taxon>
    </lineage>
</organism>
<dbReference type="OrthoDB" id="4223123at2759"/>
<protein>
    <submittedName>
        <fullName evidence="2">Uncharacterized protein</fullName>
    </submittedName>
</protein>
<proteinExistence type="predicted"/>
<dbReference type="EMBL" id="PDNA01000143">
    <property type="protein sequence ID" value="PGH10682.1"/>
    <property type="molecule type" value="Genomic_DNA"/>
</dbReference>
<evidence type="ECO:0000313" key="2">
    <source>
        <dbReference type="EMBL" id="PGH10682.1"/>
    </source>
</evidence>
<evidence type="ECO:0000256" key="1">
    <source>
        <dbReference type="SAM" id="SignalP"/>
    </source>
</evidence>
<keyword evidence="1" id="KW-0732">Signal</keyword>
<accession>A0A2B7XPX5</accession>
<comment type="caution">
    <text evidence="2">The sequence shown here is derived from an EMBL/GenBank/DDBJ whole genome shotgun (WGS) entry which is preliminary data.</text>
</comment>
<keyword evidence="3" id="KW-1185">Reference proteome</keyword>
<sequence length="169" mass="17804">MKFSLSIVAAALLAPLTAAAPAAAAVARQEKAYQIRGVTDPIFHLYLQAIASSENAGATQPILGPEASADTFFIGGTIQSETTGLYLNLEDVDGKSYLRLVFGETGTTTAWGLEGDTIVTVNGSEYGRQLNFVVCAAGNGYYEAYLQTGNDLPPGDCSNYKTLHLPCLC</sequence>
<gene>
    <name evidence="2" type="ORF">AJ80_07438</name>
</gene>